<keyword evidence="4" id="KW-1185">Reference proteome</keyword>
<organism evidence="3 4">
    <name type="scientific">Streptomyces glaucus</name>
    <dbReference type="NCBI Taxonomy" id="284029"/>
    <lineage>
        <taxon>Bacteria</taxon>
        <taxon>Bacillati</taxon>
        <taxon>Actinomycetota</taxon>
        <taxon>Actinomycetes</taxon>
        <taxon>Kitasatosporales</taxon>
        <taxon>Streptomycetaceae</taxon>
        <taxon>Streptomyces</taxon>
    </lineage>
</organism>
<name>A0ABN3JZ73_9ACTN</name>
<dbReference type="CDD" id="cd07017">
    <property type="entry name" value="S14_ClpP_2"/>
    <property type="match status" value="1"/>
</dbReference>
<keyword evidence="3" id="KW-0645">Protease</keyword>
<evidence type="ECO:0000256" key="1">
    <source>
        <dbReference type="ARBA" id="ARBA00007039"/>
    </source>
</evidence>
<dbReference type="GO" id="GO:0008233">
    <property type="term" value="F:peptidase activity"/>
    <property type="evidence" value="ECO:0007669"/>
    <property type="project" value="UniProtKB-KW"/>
</dbReference>
<evidence type="ECO:0000256" key="2">
    <source>
        <dbReference type="RuleBase" id="RU003567"/>
    </source>
</evidence>
<dbReference type="GO" id="GO:0006508">
    <property type="term" value="P:proteolysis"/>
    <property type="evidence" value="ECO:0007669"/>
    <property type="project" value="UniProtKB-KW"/>
</dbReference>
<dbReference type="Proteomes" id="UP001500460">
    <property type="component" value="Unassembled WGS sequence"/>
</dbReference>
<accession>A0ABN3JZ73</accession>
<evidence type="ECO:0000313" key="3">
    <source>
        <dbReference type="EMBL" id="GAA2441684.1"/>
    </source>
</evidence>
<dbReference type="RefSeq" id="WP_344604488.1">
    <property type="nucleotide sequence ID" value="NZ_BAAATK010000021.1"/>
</dbReference>
<keyword evidence="3" id="KW-0378">Hydrolase</keyword>
<dbReference type="InterPro" id="IPR001907">
    <property type="entry name" value="ClpP"/>
</dbReference>
<dbReference type="Gene3D" id="3.90.226.10">
    <property type="entry name" value="2-enoyl-CoA Hydratase, Chain A, domain 1"/>
    <property type="match status" value="1"/>
</dbReference>
<gene>
    <name evidence="3" type="ORF">GCM10010421_35540</name>
</gene>
<dbReference type="Pfam" id="PF00574">
    <property type="entry name" value="CLP_protease"/>
    <property type="match status" value="1"/>
</dbReference>
<dbReference type="SUPFAM" id="SSF52096">
    <property type="entry name" value="ClpP/crotonase"/>
    <property type="match status" value="1"/>
</dbReference>
<dbReference type="InterPro" id="IPR023562">
    <property type="entry name" value="ClpP/TepA"/>
</dbReference>
<evidence type="ECO:0000313" key="4">
    <source>
        <dbReference type="Proteomes" id="UP001500460"/>
    </source>
</evidence>
<dbReference type="InterPro" id="IPR029045">
    <property type="entry name" value="ClpP/crotonase-like_dom_sf"/>
</dbReference>
<proteinExistence type="inferred from homology"/>
<reference evidence="3 4" key="1">
    <citation type="journal article" date="2019" name="Int. J. Syst. Evol. Microbiol.">
        <title>The Global Catalogue of Microorganisms (GCM) 10K type strain sequencing project: providing services to taxonomists for standard genome sequencing and annotation.</title>
        <authorList>
            <consortium name="The Broad Institute Genomics Platform"/>
            <consortium name="The Broad Institute Genome Sequencing Center for Infectious Disease"/>
            <person name="Wu L."/>
            <person name="Ma J."/>
        </authorList>
    </citation>
    <scope>NUCLEOTIDE SEQUENCE [LARGE SCALE GENOMIC DNA]</scope>
    <source>
        <strain evidence="3 4">JCM 6922</strain>
    </source>
</reference>
<dbReference type="PANTHER" id="PTHR10381:SF26">
    <property type="entry name" value="ATP-DEPENDENT CLP PROTEASE PROTEOLYTIC SUBUNIT-LIKE-RELATED"/>
    <property type="match status" value="1"/>
</dbReference>
<dbReference type="EMBL" id="BAAATK010000021">
    <property type="protein sequence ID" value="GAA2441684.1"/>
    <property type="molecule type" value="Genomic_DNA"/>
</dbReference>
<dbReference type="PRINTS" id="PR00127">
    <property type="entry name" value="CLPPROTEASEP"/>
</dbReference>
<sequence length="211" mass="22496">MIRPSARHVLPESTERTGFGTRTLDPYAKLLEERIVFLGTRIDDTAANDATARFMLLEHQAPDRDISLCLNSPGGSFGATSALYDTMRYVGCDVATVRPGQAGPVAAVLPAAGTPGKRSVLPGARLVLRRPALPEPAEGRVSDLAVRAEELARVRARPEEMLAAHTGRTPEQVGADIERDMALDAQGTLEYGPVDRVVPGRRAAHAAPGGR</sequence>
<comment type="similarity">
    <text evidence="1 2">Belongs to the peptidase S14 family.</text>
</comment>
<protein>
    <recommendedName>
        <fullName evidence="2">ATP-dependent Clp protease proteolytic subunit</fullName>
    </recommendedName>
</protein>
<comment type="caution">
    <text evidence="3">The sequence shown here is derived from an EMBL/GenBank/DDBJ whole genome shotgun (WGS) entry which is preliminary data.</text>
</comment>
<dbReference type="PANTHER" id="PTHR10381">
    <property type="entry name" value="ATP-DEPENDENT CLP PROTEASE PROTEOLYTIC SUBUNIT"/>
    <property type="match status" value="1"/>
</dbReference>